<dbReference type="Proteomes" id="UP000800303">
    <property type="component" value="Unassembled WGS sequence"/>
</dbReference>
<feature type="transmembrane region" description="Helical" evidence="9">
    <location>
        <begin position="66"/>
        <end position="95"/>
    </location>
</feature>
<feature type="region of interest" description="Disordered" evidence="8">
    <location>
        <begin position="319"/>
        <end position="349"/>
    </location>
</feature>
<evidence type="ECO:0000256" key="9">
    <source>
        <dbReference type="SAM" id="Phobius"/>
    </source>
</evidence>
<proteinExistence type="predicted"/>
<keyword evidence="9" id="KW-0472">Membrane</keyword>
<dbReference type="PANTHER" id="PTHR24421:SF63">
    <property type="entry name" value="SENSOR HISTIDINE KINASE DESK"/>
    <property type="match status" value="1"/>
</dbReference>
<dbReference type="CDD" id="cd16917">
    <property type="entry name" value="HATPase_UhpB-NarQ-NarX-like"/>
    <property type="match status" value="1"/>
</dbReference>
<dbReference type="PROSITE" id="PS50109">
    <property type="entry name" value="HIS_KIN"/>
    <property type="match status" value="1"/>
</dbReference>
<evidence type="ECO:0000313" key="11">
    <source>
        <dbReference type="EMBL" id="NGZ75392.1"/>
    </source>
</evidence>
<evidence type="ECO:0000256" key="8">
    <source>
        <dbReference type="SAM" id="MobiDB-lite"/>
    </source>
</evidence>
<dbReference type="Pfam" id="PF02518">
    <property type="entry name" value="HATPase_c"/>
    <property type="match status" value="1"/>
</dbReference>
<dbReference type="Gene3D" id="1.20.5.1930">
    <property type="match status" value="1"/>
</dbReference>
<evidence type="ECO:0000256" key="4">
    <source>
        <dbReference type="ARBA" id="ARBA00022741"/>
    </source>
</evidence>
<dbReference type="SUPFAM" id="SSF55874">
    <property type="entry name" value="ATPase domain of HSP90 chaperone/DNA topoisomerase II/histidine kinase"/>
    <property type="match status" value="1"/>
</dbReference>
<dbReference type="EC" id="2.7.13.3" evidence="2"/>
<feature type="transmembrane region" description="Helical" evidence="9">
    <location>
        <begin position="107"/>
        <end position="126"/>
    </location>
</feature>
<keyword evidence="9" id="KW-0812">Transmembrane</keyword>
<evidence type="ECO:0000256" key="3">
    <source>
        <dbReference type="ARBA" id="ARBA00022679"/>
    </source>
</evidence>
<dbReference type="SMART" id="SM00387">
    <property type="entry name" value="HATPase_c"/>
    <property type="match status" value="1"/>
</dbReference>
<feature type="transmembrane region" description="Helical" evidence="9">
    <location>
        <begin position="41"/>
        <end position="60"/>
    </location>
</feature>
<dbReference type="InterPro" id="IPR005467">
    <property type="entry name" value="His_kinase_dom"/>
</dbReference>
<accession>A0ABX0F415</accession>
<sequence>MKNIGTWFRLPKKFGIVPYIFLMYLIFPIVSLQGKSDSVKMLIYILVAVFVVVYRQIYWAKTDRGFNVLLLILMLLTSVFTLLGDIGNLYLGLYCSFFVGWIRDKKAFFVFLGLLLILGSLPILFTTRTLEMADIMAIIPFFIILGMMPFAVRSVNRQIELREQLAAANEQIGELMKKEERMRIARDLHDTLGHTLSLITLKSQLVERLASKDPERAQHEAREIQETSRAALSQVRELVSEMRAIKLSEELIEAREMLRTAEIAMHVEGDEGLEGVPDLTQNILSLCLKEAVTNIVKHSRAQSCTVTVRRSGSEVEMKIEDDGIGPSGRKNEGREEKAGGSGLENVGGGNGLKGMRERLALIEGTLDLASRPGRGTVLSVKIPLVVRAGQGGKMA</sequence>
<dbReference type="EMBL" id="JAAFGS010000002">
    <property type="protein sequence ID" value="NGZ75392.1"/>
    <property type="molecule type" value="Genomic_DNA"/>
</dbReference>
<protein>
    <recommendedName>
        <fullName evidence="2">histidine kinase</fullName>
        <ecNumber evidence="2">2.7.13.3</ecNumber>
    </recommendedName>
</protein>
<keyword evidence="3" id="KW-0808">Transferase</keyword>
<dbReference type="InterPro" id="IPR036890">
    <property type="entry name" value="HATPase_C_sf"/>
</dbReference>
<evidence type="ECO:0000259" key="10">
    <source>
        <dbReference type="PROSITE" id="PS50109"/>
    </source>
</evidence>
<dbReference type="Gene3D" id="3.30.565.10">
    <property type="entry name" value="Histidine kinase-like ATPase, C-terminal domain"/>
    <property type="match status" value="1"/>
</dbReference>
<name>A0ABX0F415_9BACL</name>
<dbReference type="Pfam" id="PF23540">
    <property type="entry name" value="DesK_N"/>
    <property type="match status" value="1"/>
</dbReference>
<evidence type="ECO:0000256" key="1">
    <source>
        <dbReference type="ARBA" id="ARBA00000085"/>
    </source>
</evidence>
<dbReference type="PANTHER" id="PTHR24421">
    <property type="entry name" value="NITRATE/NITRITE SENSOR PROTEIN NARX-RELATED"/>
    <property type="match status" value="1"/>
</dbReference>
<feature type="domain" description="Histidine kinase" evidence="10">
    <location>
        <begin position="187"/>
        <end position="386"/>
    </location>
</feature>
<evidence type="ECO:0000256" key="7">
    <source>
        <dbReference type="ARBA" id="ARBA00023012"/>
    </source>
</evidence>
<keyword evidence="5 11" id="KW-0418">Kinase</keyword>
<comment type="catalytic activity">
    <reaction evidence="1">
        <text>ATP + protein L-histidine = ADP + protein N-phospho-L-histidine.</text>
        <dbReference type="EC" id="2.7.13.3"/>
    </reaction>
</comment>
<organism evidence="11 12">
    <name type="scientific">Saccharibacillus alkalitolerans</name>
    <dbReference type="NCBI Taxonomy" id="2705290"/>
    <lineage>
        <taxon>Bacteria</taxon>
        <taxon>Bacillati</taxon>
        <taxon>Bacillota</taxon>
        <taxon>Bacilli</taxon>
        <taxon>Bacillales</taxon>
        <taxon>Paenibacillaceae</taxon>
        <taxon>Saccharibacillus</taxon>
    </lineage>
</organism>
<dbReference type="InterPro" id="IPR050482">
    <property type="entry name" value="Sensor_HK_TwoCompSys"/>
</dbReference>
<dbReference type="Pfam" id="PF07730">
    <property type="entry name" value="HisKA_3"/>
    <property type="match status" value="1"/>
</dbReference>
<keyword evidence="7" id="KW-0902">Two-component regulatory system</keyword>
<gene>
    <name evidence="11" type="ORF">GYN08_08670</name>
</gene>
<feature type="compositionally biased region" description="Gly residues" evidence="8">
    <location>
        <begin position="339"/>
        <end position="349"/>
    </location>
</feature>
<dbReference type="InterPro" id="IPR011712">
    <property type="entry name" value="Sig_transdc_His_kin_sub3_dim/P"/>
</dbReference>
<dbReference type="InterPro" id="IPR003594">
    <property type="entry name" value="HATPase_dom"/>
</dbReference>
<feature type="transmembrane region" description="Helical" evidence="9">
    <location>
        <begin position="16"/>
        <end position="34"/>
    </location>
</feature>
<keyword evidence="12" id="KW-1185">Reference proteome</keyword>
<keyword evidence="9" id="KW-1133">Transmembrane helix</keyword>
<reference evidence="11 12" key="1">
    <citation type="submission" date="2020-01" db="EMBL/GenBank/DDBJ databases">
        <title>Polyphasic characterisation and genomic insights into a novel alkali tolerant bacterium VR-M41.</title>
        <authorList>
            <person name="Vemuluri V.R."/>
        </authorList>
    </citation>
    <scope>NUCLEOTIDE SEQUENCE [LARGE SCALE GENOMIC DNA]</scope>
    <source>
        <strain evidence="11 12">VR-M41</strain>
    </source>
</reference>
<evidence type="ECO:0000313" key="12">
    <source>
        <dbReference type="Proteomes" id="UP000800303"/>
    </source>
</evidence>
<feature type="transmembrane region" description="Helical" evidence="9">
    <location>
        <begin position="132"/>
        <end position="152"/>
    </location>
</feature>
<evidence type="ECO:0000256" key="5">
    <source>
        <dbReference type="ARBA" id="ARBA00022777"/>
    </source>
</evidence>
<keyword evidence="4" id="KW-0547">Nucleotide-binding</keyword>
<evidence type="ECO:0000256" key="2">
    <source>
        <dbReference type="ARBA" id="ARBA00012438"/>
    </source>
</evidence>
<dbReference type="RefSeq" id="WP_166273777.1">
    <property type="nucleotide sequence ID" value="NZ_JAAFGS010000002.1"/>
</dbReference>
<dbReference type="GO" id="GO:0016301">
    <property type="term" value="F:kinase activity"/>
    <property type="evidence" value="ECO:0007669"/>
    <property type="project" value="UniProtKB-KW"/>
</dbReference>
<comment type="caution">
    <text evidence="11">The sequence shown here is derived from an EMBL/GenBank/DDBJ whole genome shotgun (WGS) entry which is preliminary data.</text>
</comment>
<evidence type="ECO:0000256" key="6">
    <source>
        <dbReference type="ARBA" id="ARBA00022840"/>
    </source>
</evidence>
<keyword evidence="6" id="KW-0067">ATP-binding</keyword>
<dbReference type="InterPro" id="IPR056374">
    <property type="entry name" value="DesK/YvfT_N"/>
</dbReference>
<feature type="compositionally biased region" description="Basic and acidic residues" evidence="8">
    <location>
        <begin position="329"/>
        <end position="338"/>
    </location>
</feature>